<keyword evidence="1" id="KW-0315">Glutamine amidotransferase</keyword>
<proteinExistence type="predicted"/>
<accession>A0A8J2T1T5</accession>
<evidence type="ECO:0008006" key="4">
    <source>
        <dbReference type="Google" id="ProtNLM"/>
    </source>
</evidence>
<evidence type="ECO:0000256" key="1">
    <source>
        <dbReference type="ARBA" id="ARBA00022962"/>
    </source>
</evidence>
<gene>
    <name evidence="2" type="ORF">PECAL_6P11670</name>
</gene>
<dbReference type="Gene3D" id="3.40.50.300">
    <property type="entry name" value="P-loop containing nucleotide triphosphate hydrolases"/>
    <property type="match status" value="1"/>
</dbReference>
<dbReference type="EMBL" id="CAKKNE010000006">
    <property type="protein sequence ID" value="CAH0379539.1"/>
    <property type="molecule type" value="Genomic_DNA"/>
</dbReference>
<organism evidence="2 3">
    <name type="scientific">Pelagomonas calceolata</name>
    <dbReference type="NCBI Taxonomy" id="35677"/>
    <lineage>
        <taxon>Eukaryota</taxon>
        <taxon>Sar</taxon>
        <taxon>Stramenopiles</taxon>
        <taxon>Ochrophyta</taxon>
        <taxon>Pelagophyceae</taxon>
        <taxon>Pelagomonadales</taxon>
        <taxon>Pelagomonadaceae</taxon>
        <taxon>Pelagomonas</taxon>
    </lineage>
</organism>
<comment type="caution">
    <text evidence="2">The sequence shown here is derived from an EMBL/GenBank/DDBJ whole genome shotgun (WGS) entry which is preliminary data.</text>
</comment>
<evidence type="ECO:0000313" key="2">
    <source>
        <dbReference type="EMBL" id="CAH0379539.1"/>
    </source>
</evidence>
<dbReference type="AlphaFoldDB" id="A0A8J2T1T5"/>
<sequence length="316" mass="33520">MAALAGAWAREVAADAWPGPVNEGAPRATRLFVAGGATHAGKSTVCLGILQAALEKYGASNIAYVKAATQDEREDTVSRWCSTNKVEYRSGKHCPIVYYAGFTRAFLDGSAGTSAQWLDRVASVVDDLAQNRKFVLVDGVGFPAVGSICGTSNADVAKRLEAPVLLVVKAGVGAAIDEANYGTAFFGSRDVPVLGVVLNRSASQGFYAREKILAPVHAYFAKTRLGLYGVIPDEPSLTNLRNEAASSDIDTAPVATHVRKHVDVEQLMSDAARDPWNSRRAPPSSTAMDAIDADDLRLRIQQAAAQLGAEVVKEKC</sequence>
<dbReference type="PANTHER" id="PTHR21343">
    <property type="entry name" value="DETHIOBIOTIN SYNTHETASE"/>
    <property type="match status" value="1"/>
</dbReference>
<dbReference type="CDD" id="cd03109">
    <property type="entry name" value="DTBS"/>
    <property type="match status" value="1"/>
</dbReference>
<dbReference type="OrthoDB" id="426250at2759"/>
<protein>
    <recommendedName>
        <fullName evidence="4">DRTGG domain-containing protein</fullName>
    </recommendedName>
</protein>
<keyword evidence="3" id="KW-1185">Reference proteome</keyword>
<dbReference type="SUPFAM" id="SSF52540">
    <property type="entry name" value="P-loop containing nucleoside triphosphate hydrolases"/>
    <property type="match status" value="1"/>
</dbReference>
<dbReference type="Proteomes" id="UP000789595">
    <property type="component" value="Unassembled WGS sequence"/>
</dbReference>
<dbReference type="InterPro" id="IPR027417">
    <property type="entry name" value="P-loop_NTPase"/>
</dbReference>
<reference evidence="2" key="1">
    <citation type="submission" date="2021-11" db="EMBL/GenBank/DDBJ databases">
        <authorList>
            <consortium name="Genoscope - CEA"/>
            <person name="William W."/>
        </authorList>
    </citation>
    <scope>NUCLEOTIDE SEQUENCE</scope>
</reference>
<dbReference type="PANTHER" id="PTHR21343:SF10">
    <property type="entry name" value="DRTGG DOMAIN-CONTAINING PROTEIN"/>
    <property type="match status" value="1"/>
</dbReference>
<name>A0A8J2T1T5_9STRA</name>
<dbReference type="Pfam" id="PF13500">
    <property type="entry name" value="AAA_26"/>
    <property type="match status" value="1"/>
</dbReference>
<evidence type="ECO:0000313" key="3">
    <source>
        <dbReference type="Proteomes" id="UP000789595"/>
    </source>
</evidence>